<dbReference type="Proteomes" id="UP000317835">
    <property type="component" value="Chromosome"/>
</dbReference>
<dbReference type="PANTHER" id="PTHR35174">
    <property type="entry name" value="BLL7171 PROTEIN-RELATED"/>
    <property type="match status" value="1"/>
</dbReference>
<protein>
    <submittedName>
        <fullName evidence="3">YCII-related domain protein</fullName>
    </submittedName>
</protein>
<keyword evidence="4" id="KW-1185">Reference proteome</keyword>
<dbReference type="InterPro" id="IPR011008">
    <property type="entry name" value="Dimeric_a/b-barrel"/>
</dbReference>
<proteinExistence type="inferred from homology"/>
<evidence type="ECO:0000259" key="2">
    <source>
        <dbReference type="Pfam" id="PF03795"/>
    </source>
</evidence>
<dbReference type="InterPro" id="IPR005545">
    <property type="entry name" value="YCII"/>
</dbReference>
<dbReference type="OrthoDB" id="9807535at2"/>
<name>A0A518HB76_9BACT</name>
<evidence type="ECO:0000313" key="4">
    <source>
        <dbReference type="Proteomes" id="UP000317835"/>
    </source>
</evidence>
<dbReference type="KEGG" id="tpla:ElP_60380"/>
<dbReference type="EMBL" id="CP036426">
    <property type="protein sequence ID" value="QDV38089.1"/>
    <property type="molecule type" value="Genomic_DNA"/>
</dbReference>
<evidence type="ECO:0000256" key="1">
    <source>
        <dbReference type="ARBA" id="ARBA00007689"/>
    </source>
</evidence>
<evidence type="ECO:0000313" key="3">
    <source>
        <dbReference type="EMBL" id="QDV38089.1"/>
    </source>
</evidence>
<comment type="similarity">
    <text evidence="1">Belongs to the YciI family.</text>
</comment>
<accession>A0A518HB76</accession>
<dbReference type="Gene3D" id="3.30.70.1060">
    <property type="entry name" value="Dimeric alpha+beta barrel"/>
    <property type="match status" value="2"/>
</dbReference>
<sequence>MKYMLLIYGAEDSWTEEEREACMVESMGIGDELSARGKYLDSSPLEPAATAATVRVRDGRAMVTDGPFAETTEQLGGFYILELEDLDEAIAVASRLPPAKKGTVEIRPVLELDGLPPSRPLPGGPAEAGSGRPFMLLCYDDEGAWTSAGEEAHRAAMAEASALARELSEAGRYVSASPLHPTELATSVRVRDGLRQVTDGPFAETNEVLGGYYVIMARSRDEAVQVASRHPGARFGSVEVRPIFDLSALRGAAPIS</sequence>
<dbReference type="Pfam" id="PF03795">
    <property type="entry name" value="YCII"/>
    <property type="match status" value="2"/>
</dbReference>
<gene>
    <name evidence="3" type="ORF">ElP_60380</name>
</gene>
<dbReference type="SUPFAM" id="SSF54909">
    <property type="entry name" value="Dimeric alpha+beta barrel"/>
    <property type="match status" value="2"/>
</dbReference>
<feature type="domain" description="YCII-related" evidence="2">
    <location>
        <begin position="134"/>
        <end position="246"/>
    </location>
</feature>
<dbReference type="AlphaFoldDB" id="A0A518HB76"/>
<feature type="domain" description="YCII-related" evidence="2">
    <location>
        <begin position="1"/>
        <end position="112"/>
    </location>
</feature>
<organism evidence="3 4">
    <name type="scientific">Tautonia plasticadhaerens</name>
    <dbReference type="NCBI Taxonomy" id="2527974"/>
    <lineage>
        <taxon>Bacteria</taxon>
        <taxon>Pseudomonadati</taxon>
        <taxon>Planctomycetota</taxon>
        <taxon>Planctomycetia</taxon>
        <taxon>Isosphaerales</taxon>
        <taxon>Isosphaeraceae</taxon>
        <taxon>Tautonia</taxon>
    </lineage>
</organism>
<dbReference type="PANTHER" id="PTHR35174:SF3">
    <property type="entry name" value="BLL7171 PROTEIN"/>
    <property type="match status" value="1"/>
</dbReference>
<reference evidence="3 4" key="1">
    <citation type="submission" date="2019-02" db="EMBL/GenBank/DDBJ databases">
        <title>Deep-cultivation of Planctomycetes and their phenomic and genomic characterization uncovers novel biology.</title>
        <authorList>
            <person name="Wiegand S."/>
            <person name="Jogler M."/>
            <person name="Boedeker C."/>
            <person name="Pinto D."/>
            <person name="Vollmers J."/>
            <person name="Rivas-Marin E."/>
            <person name="Kohn T."/>
            <person name="Peeters S.H."/>
            <person name="Heuer A."/>
            <person name="Rast P."/>
            <person name="Oberbeckmann S."/>
            <person name="Bunk B."/>
            <person name="Jeske O."/>
            <person name="Meyerdierks A."/>
            <person name="Storesund J.E."/>
            <person name="Kallscheuer N."/>
            <person name="Luecker S."/>
            <person name="Lage O.M."/>
            <person name="Pohl T."/>
            <person name="Merkel B.J."/>
            <person name="Hornburger P."/>
            <person name="Mueller R.-W."/>
            <person name="Bruemmer F."/>
            <person name="Labrenz M."/>
            <person name="Spormann A.M."/>
            <person name="Op den Camp H."/>
            <person name="Overmann J."/>
            <person name="Amann R."/>
            <person name="Jetten M.S.M."/>
            <person name="Mascher T."/>
            <person name="Medema M.H."/>
            <person name="Devos D.P."/>
            <person name="Kaster A.-K."/>
            <person name="Ovreas L."/>
            <person name="Rohde M."/>
            <person name="Galperin M.Y."/>
            <person name="Jogler C."/>
        </authorList>
    </citation>
    <scope>NUCLEOTIDE SEQUENCE [LARGE SCALE GENOMIC DNA]</scope>
    <source>
        <strain evidence="3 4">ElP</strain>
    </source>
</reference>